<protein>
    <recommendedName>
        <fullName evidence="3">Tetratricopeptide repeat protein 21A/21B fourth ARM domain-containing protein</fullName>
    </recommendedName>
</protein>
<reference evidence="4" key="3">
    <citation type="submission" date="2025-09" db="UniProtKB">
        <authorList>
            <consortium name="Ensembl"/>
        </authorList>
    </citation>
    <scope>IDENTIFICATION</scope>
</reference>
<organism evidence="4 5">
    <name type="scientific">Hucho hucho</name>
    <name type="common">huchen</name>
    <dbReference type="NCBI Taxonomy" id="62062"/>
    <lineage>
        <taxon>Eukaryota</taxon>
        <taxon>Metazoa</taxon>
        <taxon>Chordata</taxon>
        <taxon>Craniata</taxon>
        <taxon>Vertebrata</taxon>
        <taxon>Euteleostomi</taxon>
        <taxon>Actinopterygii</taxon>
        <taxon>Neopterygii</taxon>
        <taxon>Teleostei</taxon>
        <taxon>Protacanthopterygii</taxon>
        <taxon>Salmoniformes</taxon>
        <taxon>Salmonidae</taxon>
        <taxon>Salmoninae</taxon>
        <taxon>Hucho</taxon>
    </lineage>
</organism>
<evidence type="ECO:0000259" key="3">
    <source>
        <dbReference type="Pfam" id="PF25068"/>
    </source>
</evidence>
<dbReference type="Gene3D" id="1.25.40.10">
    <property type="entry name" value="Tetratricopeptide repeat domain"/>
    <property type="match status" value="1"/>
</dbReference>
<evidence type="ECO:0000313" key="5">
    <source>
        <dbReference type="Proteomes" id="UP000314982"/>
    </source>
</evidence>
<dbReference type="AlphaFoldDB" id="A0A4W5JTG8"/>
<keyword evidence="5" id="KW-1185">Reference proteome</keyword>
<dbReference type="InterPro" id="IPR056836">
    <property type="entry name" value="ARM_TT21_4th"/>
</dbReference>
<name>A0A4W5JTG8_9TELE</name>
<evidence type="ECO:0000256" key="1">
    <source>
        <dbReference type="ARBA" id="ARBA00022737"/>
    </source>
</evidence>
<dbReference type="Proteomes" id="UP000314982">
    <property type="component" value="Unassembled WGS sequence"/>
</dbReference>
<feature type="domain" description="Tetratricopeptide repeat protein 21A/21B fourth ARM" evidence="3">
    <location>
        <begin position="1"/>
        <end position="66"/>
    </location>
</feature>
<keyword evidence="2" id="KW-0802">TPR repeat</keyword>
<dbReference type="Pfam" id="PF25068">
    <property type="entry name" value="ARM_TT21_4th"/>
    <property type="match status" value="1"/>
</dbReference>
<dbReference type="STRING" id="62062.ENSHHUP00000003099"/>
<reference evidence="4" key="2">
    <citation type="submission" date="2025-08" db="UniProtKB">
        <authorList>
            <consortium name="Ensembl"/>
        </authorList>
    </citation>
    <scope>IDENTIFICATION</scope>
</reference>
<evidence type="ECO:0000256" key="2">
    <source>
        <dbReference type="ARBA" id="ARBA00022803"/>
    </source>
</evidence>
<reference evidence="5" key="1">
    <citation type="submission" date="2018-06" db="EMBL/GenBank/DDBJ databases">
        <title>Genome assembly of Danube salmon.</title>
        <authorList>
            <person name="Macqueen D.J."/>
            <person name="Gundappa M.K."/>
        </authorList>
    </citation>
    <scope>NUCLEOTIDE SEQUENCE [LARGE SCALE GENOMIC DNA]</scope>
</reference>
<dbReference type="InterPro" id="IPR011990">
    <property type="entry name" value="TPR-like_helical_dom_sf"/>
</dbReference>
<proteinExistence type="predicted"/>
<accession>A0A4W5JTG8</accession>
<sequence length="75" mass="8666">MCYDLGKLIMKMKQYERCENILQEALSQIPVNELPSLTDDCRYLVLLAKLQDKVNKNNNALLSLQQLSIRISLIL</sequence>
<keyword evidence="1" id="KW-0677">Repeat</keyword>
<dbReference type="Ensembl" id="ENSHHUT00000003205.1">
    <property type="protein sequence ID" value="ENSHHUP00000003099.1"/>
    <property type="gene ID" value="ENSHHUG00000001961.1"/>
</dbReference>
<evidence type="ECO:0000313" key="4">
    <source>
        <dbReference type="Ensembl" id="ENSHHUP00000003099.1"/>
    </source>
</evidence>